<gene>
    <name evidence="2" type="ORF">SAMN05216456_1594</name>
</gene>
<feature type="compositionally biased region" description="Polar residues" evidence="1">
    <location>
        <begin position="221"/>
        <end position="232"/>
    </location>
</feature>
<organism evidence="2 3">
    <name type="scientific">Devosia crocina</name>
    <dbReference type="NCBI Taxonomy" id="429728"/>
    <lineage>
        <taxon>Bacteria</taxon>
        <taxon>Pseudomonadati</taxon>
        <taxon>Pseudomonadota</taxon>
        <taxon>Alphaproteobacteria</taxon>
        <taxon>Hyphomicrobiales</taxon>
        <taxon>Devosiaceae</taxon>
        <taxon>Devosia</taxon>
    </lineage>
</organism>
<proteinExistence type="predicted"/>
<reference evidence="2 3" key="1">
    <citation type="submission" date="2016-10" db="EMBL/GenBank/DDBJ databases">
        <authorList>
            <person name="de Groot N.N."/>
        </authorList>
    </citation>
    <scope>NUCLEOTIDE SEQUENCE [LARGE SCALE GENOMIC DNA]</scope>
    <source>
        <strain evidence="2 3">IPL20</strain>
    </source>
</reference>
<feature type="compositionally biased region" description="Polar residues" evidence="1">
    <location>
        <begin position="201"/>
        <end position="211"/>
    </location>
</feature>
<dbReference type="AlphaFoldDB" id="A0A1I7NC70"/>
<dbReference type="EMBL" id="FPCK01000001">
    <property type="protein sequence ID" value="SFV32274.1"/>
    <property type="molecule type" value="Genomic_DNA"/>
</dbReference>
<protein>
    <submittedName>
        <fullName evidence="2">Uncharacterized protein</fullName>
    </submittedName>
</protein>
<evidence type="ECO:0000256" key="1">
    <source>
        <dbReference type="SAM" id="MobiDB-lite"/>
    </source>
</evidence>
<name>A0A1I7NC70_9HYPH</name>
<feature type="region of interest" description="Disordered" evidence="1">
    <location>
        <begin position="195"/>
        <end position="241"/>
    </location>
</feature>
<sequence length="241" mass="26651">MRQRTFLATRDDAGHARAVVRSVYSGTAADDTLLHNPEETIGLELRNYLKAVYNGRTRQGHAVGSFDGWARAVAWVSIRCDAEVSLASVARHASKIGVPLPEPFMERVALEAAAAKAAGIPMIDAVSLGEMIQLTAAEREEYKVRRLIEACDETPKERINRQRRAKRGSISRANSITAQQPWLADGYKCRRTWERNGKQPKMSQTWSTTDSFNKEEGCSTKVATSDGCSTKVATKPERQNG</sequence>
<dbReference type="STRING" id="429728.SAMN05216456_1594"/>
<dbReference type="RefSeq" id="WP_092423083.1">
    <property type="nucleotide sequence ID" value="NZ_FPCK01000001.1"/>
</dbReference>
<accession>A0A1I7NC70</accession>
<dbReference type="Proteomes" id="UP000199074">
    <property type="component" value="Unassembled WGS sequence"/>
</dbReference>
<evidence type="ECO:0000313" key="2">
    <source>
        <dbReference type="EMBL" id="SFV32274.1"/>
    </source>
</evidence>
<evidence type="ECO:0000313" key="3">
    <source>
        <dbReference type="Proteomes" id="UP000199074"/>
    </source>
</evidence>
<dbReference type="OrthoDB" id="8347782at2"/>
<keyword evidence="3" id="KW-1185">Reference proteome</keyword>